<keyword evidence="2" id="KW-1185">Reference proteome</keyword>
<protein>
    <submittedName>
        <fullName evidence="1">Uncharacterized protein</fullName>
    </submittedName>
</protein>
<reference evidence="1 2" key="1">
    <citation type="journal article" date="2011" name="Science">
        <title>The ecoresponsive genome of Daphnia pulex.</title>
        <authorList>
            <person name="Colbourne J.K."/>
            <person name="Pfrender M.E."/>
            <person name="Gilbert D."/>
            <person name="Thomas W.K."/>
            <person name="Tucker A."/>
            <person name="Oakley T.H."/>
            <person name="Tokishita S."/>
            <person name="Aerts A."/>
            <person name="Arnold G.J."/>
            <person name="Basu M.K."/>
            <person name="Bauer D.J."/>
            <person name="Caceres C.E."/>
            <person name="Carmel L."/>
            <person name="Casola C."/>
            <person name="Choi J.H."/>
            <person name="Detter J.C."/>
            <person name="Dong Q."/>
            <person name="Dusheyko S."/>
            <person name="Eads B.D."/>
            <person name="Frohlich T."/>
            <person name="Geiler-Samerotte K.A."/>
            <person name="Gerlach D."/>
            <person name="Hatcher P."/>
            <person name="Jogdeo S."/>
            <person name="Krijgsveld J."/>
            <person name="Kriventseva E.V."/>
            <person name="Kultz D."/>
            <person name="Laforsch C."/>
            <person name="Lindquist E."/>
            <person name="Lopez J."/>
            <person name="Manak J.R."/>
            <person name="Muller J."/>
            <person name="Pangilinan J."/>
            <person name="Patwardhan R.P."/>
            <person name="Pitluck S."/>
            <person name="Pritham E.J."/>
            <person name="Rechtsteiner A."/>
            <person name="Rho M."/>
            <person name="Rogozin I.B."/>
            <person name="Sakarya O."/>
            <person name="Salamov A."/>
            <person name="Schaack S."/>
            <person name="Shapiro H."/>
            <person name="Shiga Y."/>
            <person name="Skalitzky C."/>
            <person name="Smith Z."/>
            <person name="Souvorov A."/>
            <person name="Sung W."/>
            <person name="Tang Z."/>
            <person name="Tsuchiya D."/>
            <person name="Tu H."/>
            <person name="Vos H."/>
            <person name="Wang M."/>
            <person name="Wolf Y.I."/>
            <person name="Yamagata H."/>
            <person name="Yamada T."/>
            <person name="Ye Y."/>
            <person name="Shaw J.R."/>
            <person name="Andrews J."/>
            <person name="Crease T.J."/>
            <person name="Tang H."/>
            <person name="Lucas S.M."/>
            <person name="Robertson H.M."/>
            <person name="Bork P."/>
            <person name="Koonin E.V."/>
            <person name="Zdobnov E.M."/>
            <person name="Grigoriev I.V."/>
            <person name="Lynch M."/>
            <person name="Boore J.L."/>
        </authorList>
    </citation>
    <scope>NUCLEOTIDE SEQUENCE [LARGE SCALE GENOMIC DNA]</scope>
</reference>
<dbReference type="AlphaFoldDB" id="E9FUB5"/>
<gene>
    <name evidence="1" type="ORF">DAPPUDRAFT_311006</name>
</gene>
<evidence type="ECO:0000313" key="2">
    <source>
        <dbReference type="Proteomes" id="UP000000305"/>
    </source>
</evidence>
<dbReference type="KEGG" id="dpx:DAPPUDRAFT_311006"/>
<proteinExistence type="predicted"/>
<dbReference type="InParanoid" id="E9FUB5"/>
<evidence type="ECO:0000313" key="1">
    <source>
        <dbReference type="EMBL" id="EFX88695.1"/>
    </source>
</evidence>
<name>E9FUB5_DAPPU</name>
<organism evidence="1 2">
    <name type="scientific">Daphnia pulex</name>
    <name type="common">Water flea</name>
    <dbReference type="NCBI Taxonomy" id="6669"/>
    <lineage>
        <taxon>Eukaryota</taxon>
        <taxon>Metazoa</taxon>
        <taxon>Ecdysozoa</taxon>
        <taxon>Arthropoda</taxon>
        <taxon>Crustacea</taxon>
        <taxon>Branchiopoda</taxon>
        <taxon>Diplostraca</taxon>
        <taxon>Cladocera</taxon>
        <taxon>Anomopoda</taxon>
        <taxon>Daphniidae</taxon>
        <taxon>Daphnia</taxon>
    </lineage>
</organism>
<sequence>MPSVRRDVNSVSESVDIKKKLRKSLNFLVHCINAQYYYPYYRDDINPYLNYPDADGGHENRIFFNQIFNAITSIFTTTTTTTSTSTTTCTVSTNLKCRRKRFLVGDVEAENIEPSVVNKVEVTPLAEMETLVRNERKADQQYPFWRVDPGYPGYPLYDIQSTFGQPAYPVNPYMRPPVVAADPRFFIVNVVTQTSTSTSTFRSTPACSSASNFNQC</sequence>
<dbReference type="HOGENOM" id="CLU_1416466_0_0_1"/>
<accession>E9FUB5</accession>
<dbReference type="EMBL" id="GL732525">
    <property type="protein sequence ID" value="EFX88695.1"/>
    <property type="molecule type" value="Genomic_DNA"/>
</dbReference>
<dbReference type="Proteomes" id="UP000000305">
    <property type="component" value="Unassembled WGS sequence"/>
</dbReference>
<dbReference type="OrthoDB" id="6364187at2759"/>